<reference evidence="6" key="2">
    <citation type="submission" date="2019-02" db="EMBL/GenBank/DDBJ databases">
        <title>Opniocepnalus argus Var Kimnra genome.</title>
        <authorList>
            <person name="Zhou C."/>
            <person name="Xiao S."/>
        </authorList>
    </citation>
    <scope>NUCLEOTIDE SEQUENCE [LARGE SCALE GENOMIC DNA]</scope>
</reference>
<dbReference type="GO" id="GO:0006955">
    <property type="term" value="P:immune response"/>
    <property type="evidence" value="ECO:0007669"/>
    <property type="project" value="TreeGrafter"/>
</dbReference>
<reference evidence="5 6" key="1">
    <citation type="submission" date="2019-02" db="EMBL/GenBank/DDBJ databases">
        <title>Opniocepnalus argus genome.</title>
        <authorList>
            <person name="Zhou C."/>
            <person name="Xiao S."/>
        </authorList>
    </citation>
    <scope>NUCLEOTIDE SEQUENCE [LARGE SCALE GENOMIC DNA]</scope>
    <source>
        <strain evidence="5">OARG1902GOOAL</strain>
        <tissue evidence="5">Muscle</tissue>
    </source>
</reference>
<dbReference type="EMBL" id="CM015724">
    <property type="protein sequence ID" value="KAF3698454.1"/>
    <property type="molecule type" value="Genomic_DNA"/>
</dbReference>
<dbReference type="GO" id="GO:0007166">
    <property type="term" value="P:cell surface receptor signaling pathway"/>
    <property type="evidence" value="ECO:0007669"/>
    <property type="project" value="TreeGrafter"/>
</dbReference>
<dbReference type="Gene3D" id="2.60.40.10">
    <property type="entry name" value="Immunoglobulins"/>
    <property type="match status" value="1"/>
</dbReference>
<proteinExistence type="predicted"/>
<evidence type="ECO:0000256" key="3">
    <source>
        <dbReference type="SAM" id="MobiDB-lite"/>
    </source>
</evidence>
<sequence length="281" mass="30760">MSGLTVSAVPLNVSPNLQQFFTRGPPVSLSCVEDGQTVDGWTVKTTRGGQIEECGAAGSDFGRLDGSSCVLDVSTKFSTDHWCESSSGQRSDQVTITVTDKDLILEIPALPVLTGSDVTLSCRNRNGDKVKAYFYKNGKVTEDKLQRVQQSDEGLYSCFTDEDGKSADSRLRVRDPPPTSAPQTTTSSTTTTVYAATSFNDNNNNTDARASFSPPLSLIRLFLHVMVFCPYSICTILMVSICYSRKTGNKPVFSMEMTQCDDQYDDIIDNITTNHFRAAQM</sequence>
<dbReference type="GO" id="GO:0009897">
    <property type="term" value="C:external side of plasma membrane"/>
    <property type="evidence" value="ECO:0007669"/>
    <property type="project" value="TreeGrafter"/>
</dbReference>
<organism evidence="5 6">
    <name type="scientific">Channa argus</name>
    <name type="common">Northern snakehead</name>
    <name type="synonym">Ophicephalus argus</name>
    <dbReference type="NCBI Taxonomy" id="215402"/>
    <lineage>
        <taxon>Eukaryota</taxon>
        <taxon>Metazoa</taxon>
        <taxon>Chordata</taxon>
        <taxon>Craniata</taxon>
        <taxon>Vertebrata</taxon>
        <taxon>Euteleostomi</taxon>
        <taxon>Actinopterygii</taxon>
        <taxon>Neopterygii</taxon>
        <taxon>Teleostei</taxon>
        <taxon>Neoteleostei</taxon>
        <taxon>Acanthomorphata</taxon>
        <taxon>Anabantaria</taxon>
        <taxon>Anabantiformes</taxon>
        <taxon>Channoidei</taxon>
        <taxon>Channidae</taxon>
        <taxon>Channa</taxon>
    </lineage>
</organism>
<protein>
    <recommendedName>
        <fullName evidence="7">Ig-like domain-containing protein</fullName>
    </recommendedName>
</protein>
<feature type="region of interest" description="Disordered" evidence="3">
    <location>
        <begin position="166"/>
        <end position="190"/>
    </location>
</feature>
<dbReference type="AlphaFoldDB" id="A0A6G1Q7R4"/>
<keyword evidence="6" id="KW-1185">Reference proteome</keyword>
<dbReference type="PANTHER" id="PTHR11481">
    <property type="entry name" value="IMMUNOGLOBULIN FC RECEPTOR"/>
    <property type="match status" value="1"/>
</dbReference>
<accession>A0A6G1Q7R4</accession>
<dbReference type="SUPFAM" id="SSF48726">
    <property type="entry name" value="Immunoglobulin"/>
    <property type="match status" value="1"/>
</dbReference>
<evidence type="ECO:0008006" key="7">
    <source>
        <dbReference type="Google" id="ProtNLM"/>
    </source>
</evidence>
<evidence type="ECO:0000313" key="6">
    <source>
        <dbReference type="Proteomes" id="UP000503349"/>
    </source>
</evidence>
<name>A0A6G1Q7R4_CHAAH</name>
<feature type="transmembrane region" description="Helical" evidence="4">
    <location>
        <begin position="221"/>
        <end position="243"/>
    </location>
</feature>
<dbReference type="PANTHER" id="PTHR11481:SF64">
    <property type="entry name" value="FC RECEPTOR-LIKE PROTEIN 4"/>
    <property type="match status" value="1"/>
</dbReference>
<evidence type="ECO:0000313" key="5">
    <source>
        <dbReference type="EMBL" id="KAF3698454.1"/>
    </source>
</evidence>
<keyword evidence="4" id="KW-0812">Transmembrane</keyword>
<keyword evidence="1" id="KW-0732">Signal</keyword>
<keyword evidence="2" id="KW-1015">Disulfide bond</keyword>
<dbReference type="InterPro" id="IPR013783">
    <property type="entry name" value="Ig-like_fold"/>
</dbReference>
<evidence type="ECO:0000256" key="4">
    <source>
        <dbReference type="SAM" id="Phobius"/>
    </source>
</evidence>
<feature type="compositionally biased region" description="Low complexity" evidence="3">
    <location>
        <begin position="181"/>
        <end position="190"/>
    </location>
</feature>
<keyword evidence="4" id="KW-0472">Membrane</keyword>
<evidence type="ECO:0000256" key="1">
    <source>
        <dbReference type="ARBA" id="ARBA00022729"/>
    </source>
</evidence>
<dbReference type="Proteomes" id="UP000503349">
    <property type="component" value="Chromosome 13"/>
</dbReference>
<gene>
    <name evidence="5" type="ORF">EXN66_Car014135</name>
</gene>
<dbReference type="GO" id="GO:0004888">
    <property type="term" value="F:transmembrane signaling receptor activity"/>
    <property type="evidence" value="ECO:0007669"/>
    <property type="project" value="TreeGrafter"/>
</dbReference>
<dbReference type="InterPro" id="IPR050488">
    <property type="entry name" value="Ig_Fc_receptor"/>
</dbReference>
<feature type="compositionally biased region" description="Basic and acidic residues" evidence="3">
    <location>
        <begin position="166"/>
        <end position="175"/>
    </location>
</feature>
<evidence type="ECO:0000256" key="2">
    <source>
        <dbReference type="ARBA" id="ARBA00023157"/>
    </source>
</evidence>
<dbReference type="InterPro" id="IPR036179">
    <property type="entry name" value="Ig-like_dom_sf"/>
</dbReference>
<keyword evidence="4" id="KW-1133">Transmembrane helix</keyword>